<keyword evidence="4 7" id="KW-0560">Oxidoreductase</keyword>
<dbReference type="Proteomes" id="UP001183604">
    <property type="component" value="Unassembled WGS sequence"/>
</dbReference>
<dbReference type="AlphaFoldDB" id="A0A9X3PG93"/>
<dbReference type="PRINTS" id="PR00385">
    <property type="entry name" value="P450"/>
</dbReference>
<dbReference type="GO" id="GO:0004497">
    <property type="term" value="F:monooxygenase activity"/>
    <property type="evidence" value="ECO:0007669"/>
    <property type="project" value="UniProtKB-KW"/>
</dbReference>
<reference evidence="9 11" key="2">
    <citation type="submission" date="2023-07" db="EMBL/GenBank/DDBJ databases">
        <title>Sequencing the genomes of 1000 actinobacteria strains.</title>
        <authorList>
            <person name="Klenk H.-P."/>
        </authorList>
    </citation>
    <scope>NUCLEOTIDE SEQUENCE [LARGE SCALE GENOMIC DNA]</scope>
    <source>
        <strain evidence="9 11">DSM 44724</strain>
    </source>
</reference>
<dbReference type="RefSeq" id="WP_270120816.1">
    <property type="nucleotide sequence ID" value="NZ_BAAAOM010000004.1"/>
</dbReference>
<dbReference type="GO" id="GO:0005506">
    <property type="term" value="F:iron ion binding"/>
    <property type="evidence" value="ECO:0007669"/>
    <property type="project" value="InterPro"/>
</dbReference>
<gene>
    <name evidence="9" type="ORF">J2S69_002914</name>
    <name evidence="8" type="ORF">O2L01_05200</name>
</gene>
<keyword evidence="3 7" id="KW-0479">Metal-binding</keyword>
<evidence type="ECO:0000256" key="1">
    <source>
        <dbReference type="ARBA" id="ARBA00010617"/>
    </source>
</evidence>
<evidence type="ECO:0000256" key="3">
    <source>
        <dbReference type="ARBA" id="ARBA00022723"/>
    </source>
</evidence>
<organism evidence="8 10">
    <name type="scientific">Glycomyces lechevalierae</name>
    <dbReference type="NCBI Taxonomy" id="256034"/>
    <lineage>
        <taxon>Bacteria</taxon>
        <taxon>Bacillati</taxon>
        <taxon>Actinomycetota</taxon>
        <taxon>Actinomycetes</taxon>
        <taxon>Glycomycetales</taxon>
        <taxon>Glycomycetaceae</taxon>
        <taxon>Glycomyces</taxon>
    </lineage>
</organism>
<comment type="caution">
    <text evidence="8">The sequence shown here is derived from an EMBL/GenBank/DDBJ whole genome shotgun (WGS) entry which is preliminary data.</text>
</comment>
<comment type="similarity">
    <text evidence="1 7">Belongs to the cytochrome P450 family.</text>
</comment>
<name>A0A9X3PG93_9ACTN</name>
<dbReference type="Pfam" id="PF00067">
    <property type="entry name" value="p450"/>
    <property type="match status" value="1"/>
</dbReference>
<accession>A0A9X3PG93</accession>
<evidence type="ECO:0000256" key="5">
    <source>
        <dbReference type="ARBA" id="ARBA00023004"/>
    </source>
</evidence>
<proteinExistence type="inferred from homology"/>
<dbReference type="PROSITE" id="PS00086">
    <property type="entry name" value="CYTOCHROME_P450"/>
    <property type="match status" value="1"/>
</dbReference>
<dbReference type="InterPro" id="IPR017972">
    <property type="entry name" value="Cyt_P450_CS"/>
</dbReference>
<keyword evidence="6 7" id="KW-0503">Monooxygenase</keyword>
<dbReference type="InterPro" id="IPR036396">
    <property type="entry name" value="Cyt_P450_sf"/>
</dbReference>
<dbReference type="GO" id="GO:0016705">
    <property type="term" value="F:oxidoreductase activity, acting on paired donors, with incorporation or reduction of molecular oxygen"/>
    <property type="evidence" value="ECO:0007669"/>
    <property type="project" value="InterPro"/>
</dbReference>
<dbReference type="SUPFAM" id="SSF48264">
    <property type="entry name" value="Cytochrome P450"/>
    <property type="match status" value="1"/>
</dbReference>
<evidence type="ECO:0000313" key="9">
    <source>
        <dbReference type="EMBL" id="MDR7339195.1"/>
    </source>
</evidence>
<dbReference type="FunFam" id="1.10.630.10:FF:000018">
    <property type="entry name" value="Cytochrome P450 monooxygenase"/>
    <property type="match status" value="1"/>
</dbReference>
<evidence type="ECO:0000256" key="6">
    <source>
        <dbReference type="ARBA" id="ARBA00023033"/>
    </source>
</evidence>
<keyword evidence="11" id="KW-1185">Reference proteome</keyword>
<evidence type="ECO:0000313" key="11">
    <source>
        <dbReference type="Proteomes" id="UP001183604"/>
    </source>
</evidence>
<keyword evidence="2 7" id="KW-0349">Heme</keyword>
<evidence type="ECO:0000256" key="7">
    <source>
        <dbReference type="RuleBase" id="RU000461"/>
    </source>
</evidence>
<dbReference type="GO" id="GO:0020037">
    <property type="term" value="F:heme binding"/>
    <property type="evidence" value="ECO:0007669"/>
    <property type="project" value="InterPro"/>
</dbReference>
<dbReference type="InterPro" id="IPR002397">
    <property type="entry name" value="Cyt_P450_B"/>
</dbReference>
<evidence type="ECO:0000313" key="8">
    <source>
        <dbReference type="EMBL" id="MDA1384372.1"/>
    </source>
</evidence>
<dbReference type="InterPro" id="IPR001128">
    <property type="entry name" value="Cyt_P450"/>
</dbReference>
<dbReference type="PRINTS" id="PR00359">
    <property type="entry name" value="BP450"/>
</dbReference>
<sequence>MSVEGTTRDDAAEALPYGMPYQRETRYDPPTGLMDLQSKPLRPIRYYPDGTEGWLVTGHAEGRKVLADPRFATGERFTHSPTELPHVFVSISEQVPPGFFLFFDPPEHTRLRRKVTGVFTVKRMKDLEPRIADIVDAQIEALRAAGPGADLVREFALPVPSLVICEMLGVPYDDRAAFQANSANMLDLSLSVEDRNKAMAELFGYLMQLVPAKRADPGDDMLSVLAADPEIHDVEAAGIGLILLVAGHETTANMLALGTFALLEHPDQMAKLRDAPKLMPAAVEELLRYLTVAHNGIMRIAKEDAEIDGQLIKAGQHVTVVLQAANRDPHKYERPGELDLDRDAQGHMAFGHGVHQCVGQQLARVEMRIGFAKLFEAFPDLRLAVPSEEIPMRSDMAVYGVHTLPVEW</sequence>
<keyword evidence="5 7" id="KW-0408">Iron</keyword>
<dbReference type="EMBL" id="JAVDYD010000001">
    <property type="protein sequence ID" value="MDR7339195.1"/>
    <property type="molecule type" value="Genomic_DNA"/>
</dbReference>
<evidence type="ECO:0000313" key="10">
    <source>
        <dbReference type="Proteomes" id="UP001145799"/>
    </source>
</evidence>
<evidence type="ECO:0000256" key="4">
    <source>
        <dbReference type="ARBA" id="ARBA00023002"/>
    </source>
</evidence>
<dbReference type="CDD" id="cd11030">
    <property type="entry name" value="CYP105-like"/>
    <property type="match status" value="1"/>
</dbReference>
<reference evidence="8" key="1">
    <citation type="submission" date="2022-12" db="EMBL/GenBank/DDBJ databases">
        <title>Gycomyces niveus sp.nov., a novel actinomycete isolated from soil in Shouguang.</title>
        <authorList>
            <person name="Yang X."/>
        </authorList>
    </citation>
    <scope>NUCLEOTIDE SEQUENCE</scope>
    <source>
        <strain evidence="8">DSM 44724</strain>
    </source>
</reference>
<evidence type="ECO:0000256" key="2">
    <source>
        <dbReference type="ARBA" id="ARBA00022617"/>
    </source>
</evidence>
<dbReference type="Gene3D" id="1.10.630.10">
    <property type="entry name" value="Cytochrome P450"/>
    <property type="match status" value="1"/>
</dbReference>
<dbReference type="EMBL" id="JAPZVQ010000002">
    <property type="protein sequence ID" value="MDA1384372.1"/>
    <property type="molecule type" value="Genomic_DNA"/>
</dbReference>
<dbReference type="Proteomes" id="UP001145799">
    <property type="component" value="Unassembled WGS sequence"/>
</dbReference>
<protein>
    <submittedName>
        <fullName evidence="8">Cytochrome P450</fullName>
    </submittedName>
</protein>
<dbReference type="PANTHER" id="PTHR46696">
    <property type="entry name" value="P450, PUTATIVE (EUROFUNG)-RELATED"/>
    <property type="match status" value="1"/>
</dbReference>
<dbReference type="PANTHER" id="PTHR46696:SF1">
    <property type="entry name" value="CYTOCHROME P450 YJIB-RELATED"/>
    <property type="match status" value="1"/>
</dbReference>